<sequence>MIQPSTDLISTPHIVRDRENEWIYAQWSGIQTLDIVQTAGLHYLEMMREEPCPRLLNDHHDVIGRFLDVNEWIVNYWAPQAVQAGLRTVAQVLAPGVETSPAVRDLIQRLAPRFTTAFFTTLPEAQAWLRAQP</sequence>
<keyword evidence="2" id="KW-1185">Reference proteome</keyword>
<accession>A0A1M6LAT5</accession>
<dbReference type="OrthoDB" id="882485at2"/>
<gene>
    <name evidence="1" type="ORF">SAMN02745146_3690</name>
</gene>
<name>A0A1M6LAT5_9BACT</name>
<dbReference type="EMBL" id="FQYN01000009">
    <property type="protein sequence ID" value="SHJ68283.1"/>
    <property type="molecule type" value="Genomic_DNA"/>
</dbReference>
<evidence type="ECO:0000313" key="1">
    <source>
        <dbReference type="EMBL" id="SHJ68283.1"/>
    </source>
</evidence>
<dbReference type="Proteomes" id="UP000184418">
    <property type="component" value="Unassembled WGS sequence"/>
</dbReference>
<dbReference type="AlphaFoldDB" id="A0A1M6LAT5"/>
<proteinExistence type="predicted"/>
<evidence type="ECO:0008006" key="3">
    <source>
        <dbReference type="Google" id="ProtNLM"/>
    </source>
</evidence>
<reference evidence="1 2" key="1">
    <citation type="submission" date="2016-11" db="EMBL/GenBank/DDBJ databases">
        <authorList>
            <person name="Jaros S."/>
            <person name="Januszkiewicz K."/>
            <person name="Wedrychowicz H."/>
        </authorList>
    </citation>
    <scope>NUCLEOTIDE SEQUENCE [LARGE SCALE GENOMIC DNA]</scope>
    <source>
        <strain evidence="1 2">DSM 21074</strain>
    </source>
</reference>
<dbReference type="STRING" id="1121955.SAMN02745146_3690"/>
<dbReference type="RefSeq" id="WP_073111938.1">
    <property type="nucleotide sequence ID" value="NZ_FQYN01000009.1"/>
</dbReference>
<evidence type="ECO:0000313" key="2">
    <source>
        <dbReference type="Proteomes" id="UP000184418"/>
    </source>
</evidence>
<organism evidence="1 2">
    <name type="scientific">Hymenobacter daecheongensis DSM 21074</name>
    <dbReference type="NCBI Taxonomy" id="1121955"/>
    <lineage>
        <taxon>Bacteria</taxon>
        <taxon>Pseudomonadati</taxon>
        <taxon>Bacteroidota</taxon>
        <taxon>Cytophagia</taxon>
        <taxon>Cytophagales</taxon>
        <taxon>Hymenobacteraceae</taxon>
        <taxon>Hymenobacter</taxon>
    </lineage>
</organism>
<protein>
    <recommendedName>
        <fullName evidence="3">SpoIIAA-like</fullName>
    </recommendedName>
</protein>